<dbReference type="PATRIC" id="fig|716541.4.peg.72"/>
<organism evidence="1 2">
    <name type="scientific">Enterobacter cloacae subsp. cloacae (strain ATCC 13047 / DSM 30054 / NBRC 13535 / NCTC 10005 / WDCM 00083 / NCDC 279-56)</name>
    <dbReference type="NCBI Taxonomy" id="716541"/>
    <lineage>
        <taxon>Bacteria</taxon>
        <taxon>Pseudomonadati</taxon>
        <taxon>Pseudomonadota</taxon>
        <taxon>Gammaproteobacteria</taxon>
        <taxon>Enterobacterales</taxon>
        <taxon>Enterobacteriaceae</taxon>
        <taxon>Enterobacter</taxon>
        <taxon>Enterobacter cloacae complex</taxon>
    </lineage>
</organism>
<dbReference type="AlphaFoldDB" id="A0A0H3CU28"/>
<proteinExistence type="predicted"/>
<evidence type="ECO:0000313" key="2">
    <source>
        <dbReference type="Proteomes" id="UP000002363"/>
    </source>
</evidence>
<sequence>MQNLNTRPATRKVGQSTEIVKLLRIQASDTHVVEFDNVDTRFNDCNNWQVMAGGKRVLFSNRMYERFSDVKSGIVATINVCENSGSVTDNAMLEGAKVMMQVLDGYPSFAALAAHPKRITG</sequence>
<protein>
    <submittedName>
        <fullName evidence="1">Uncharacterized protein</fullName>
    </submittedName>
</protein>
<dbReference type="EMBL" id="CP001919">
    <property type="protein sequence ID" value="ADF64774.1"/>
    <property type="molecule type" value="Genomic_DNA"/>
</dbReference>
<dbReference type="RefSeq" id="WP_013087155.1">
    <property type="nucleotide sequence ID" value="NC_014107.1"/>
</dbReference>
<evidence type="ECO:0000313" key="1">
    <source>
        <dbReference type="EMBL" id="ADF64774.1"/>
    </source>
</evidence>
<dbReference type="OrthoDB" id="6607353at2"/>
<name>A0A0H3CU28_ENTCC</name>
<reference evidence="1 2" key="1">
    <citation type="journal article" date="2010" name="J. Bacteriol.">
        <title>Complete genome sequence of Enterobacter cloacae subsp. cloacae type strain ATCC 13047.</title>
        <authorList>
            <person name="Ren Y."/>
            <person name="Ren Y."/>
            <person name="Zhou Z."/>
            <person name="Guo X."/>
            <person name="Li Y."/>
            <person name="Feng L."/>
            <person name="Wang L."/>
        </authorList>
    </citation>
    <scope>NUCLEOTIDE SEQUENCE [LARGE SCALE GENOMIC DNA]</scope>
    <source>
        <strain evidence="2">ATCC 13047 / DSM 30054 / NBRC 13535 / NCTC 10005 / WDCM 00083 / NCDC 279-56</strain>
        <plasmid evidence="1">pECL_A</plasmid>
    </source>
</reference>
<accession>A0A0H3CU28</accession>
<keyword evidence="1" id="KW-0614">Plasmid</keyword>
<geneLocation type="plasmid" evidence="1 2">
    <name>pECL_A</name>
</geneLocation>
<dbReference type="HOGENOM" id="CLU_2034413_0_0_6"/>
<gene>
    <name evidence="1" type="ordered locus">ECL_A087</name>
</gene>
<dbReference type="KEGG" id="enc:ECL_A087"/>
<dbReference type="Proteomes" id="UP000002363">
    <property type="component" value="Plasmid pECL_A"/>
</dbReference>
<dbReference type="EnsemblBacteria" id="ADF64774">
    <property type="protein sequence ID" value="ADF64774"/>
    <property type="gene ID" value="ECL_A087"/>
</dbReference>
<keyword evidence="2" id="KW-1185">Reference proteome</keyword>
<dbReference type="eggNOG" id="ENOG50304AU">
    <property type="taxonomic scope" value="Bacteria"/>
</dbReference>